<evidence type="ECO:0000256" key="1">
    <source>
        <dbReference type="SAM" id="MobiDB-lite"/>
    </source>
</evidence>
<accession>A0A239I4D9</accession>
<dbReference type="AlphaFoldDB" id="A0A239I4D9"/>
<dbReference type="OrthoDB" id="1952261at2"/>
<dbReference type="Proteomes" id="UP000198304">
    <property type="component" value="Unassembled WGS sequence"/>
</dbReference>
<feature type="region of interest" description="Disordered" evidence="1">
    <location>
        <begin position="46"/>
        <end position="73"/>
    </location>
</feature>
<organism evidence="2 3">
    <name type="scientific">Anaerovirgula multivorans</name>
    <dbReference type="NCBI Taxonomy" id="312168"/>
    <lineage>
        <taxon>Bacteria</taxon>
        <taxon>Bacillati</taxon>
        <taxon>Bacillota</taxon>
        <taxon>Clostridia</taxon>
        <taxon>Peptostreptococcales</taxon>
        <taxon>Natronincolaceae</taxon>
        <taxon>Anaerovirgula</taxon>
    </lineage>
</organism>
<dbReference type="EMBL" id="FZOJ01000025">
    <property type="protein sequence ID" value="SNS88351.1"/>
    <property type="molecule type" value="Genomic_DNA"/>
</dbReference>
<sequence>MLTKKFFKDNPVKENTAQQFAYSILLYDGLEELAVEFSKTQIKRGEEEAEAIKNESSPEALLKSKNQLLRKTG</sequence>
<protein>
    <submittedName>
        <fullName evidence="2">Uncharacterized protein</fullName>
    </submittedName>
</protein>
<proteinExistence type="predicted"/>
<evidence type="ECO:0000313" key="2">
    <source>
        <dbReference type="EMBL" id="SNS88351.1"/>
    </source>
</evidence>
<evidence type="ECO:0000313" key="3">
    <source>
        <dbReference type="Proteomes" id="UP000198304"/>
    </source>
</evidence>
<name>A0A239I4D9_9FIRM</name>
<feature type="compositionally biased region" description="Polar residues" evidence="1">
    <location>
        <begin position="64"/>
        <end position="73"/>
    </location>
</feature>
<dbReference type="RefSeq" id="WP_089284459.1">
    <property type="nucleotide sequence ID" value="NZ_FZOJ01000025.1"/>
</dbReference>
<keyword evidence="3" id="KW-1185">Reference proteome</keyword>
<reference evidence="2 3" key="1">
    <citation type="submission" date="2017-06" db="EMBL/GenBank/DDBJ databases">
        <authorList>
            <person name="Kim H.J."/>
            <person name="Triplett B.A."/>
        </authorList>
    </citation>
    <scope>NUCLEOTIDE SEQUENCE [LARGE SCALE GENOMIC DNA]</scope>
    <source>
        <strain evidence="2 3">SCA</strain>
    </source>
</reference>
<gene>
    <name evidence="2" type="ORF">SAMN05446037_102560</name>
</gene>